<evidence type="ECO:0000313" key="13">
    <source>
        <dbReference type="Proteomes" id="UP001431429"/>
    </source>
</evidence>
<comment type="similarity">
    <text evidence="2">Belongs to the methyltransferase superfamily. L-isoaspartyl/D-aspartyl protein methyltransferase family.</text>
</comment>
<comment type="caution">
    <text evidence="12">The sequence shown here is derived from an EMBL/GenBank/DDBJ whole genome shotgun (WGS) entry which is preliminary data.</text>
</comment>
<evidence type="ECO:0000256" key="4">
    <source>
        <dbReference type="ARBA" id="ARBA00013346"/>
    </source>
</evidence>
<name>A0ABT0UZM3_9ACTN</name>
<comment type="subcellular location">
    <subcellularLocation>
        <location evidence="1">Cytoplasm</location>
    </subcellularLocation>
</comment>
<gene>
    <name evidence="12" type="primary">fxlM</name>
    <name evidence="12" type="ORF">NBG84_37490</name>
</gene>
<evidence type="ECO:0000256" key="10">
    <source>
        <dbReference type="ARBA" id="ARBA00031323"/>
    </source>
</evidence>
<dbReference type="PANTHER" id="PTHR11579:SF0">
    <property type="entry name" value="PROTEIN-L-ISOASPARTATE(D-ASPARTATE) O-METHYLTRANSFERASE"/>
    <property type="match status" value="1"/>
</dbReference>
<dbReference type="RefSeq" id="WP_250924192.1">
    <property type="nucleotide sequence ID" value="NZ_JAMQAW010000095.1"/>
</dbReference>
<dbReference type="InterPro" id="IPR027573">
    <property type="entry name" value="Methyltran_FxLD"/>
</dbReference>
<reference evidence="12" key="1">
    <citation type="submission" date="2022-06" db="EMBL/GenBank/DDBJ databases">
        <title>Genome public.</title>
        <authorList>
            <person name="Sun Q."/>
        </authorList>
    </citation>
    <scope>NUCLEOTIDE SEQUENCE</scope>
    <source>
        <strain evidence="12">CWNU-1</strain>
    </source>
</reference>
<evidence type="ECO:0000256" key="9">
    <source>
        <dbReference type="ARBA" id="ARBA00030757"/>
    </source>
</evidence>
<keyword evidence="5" id="KW-0963">Cytoplasm</keyword>
<dbReference type="EC" id="2.1.1.77" evidence="3"/>
<evidence type="ECO:0000256" key="8">
    <source>
        <dbReference type="ARBA" id="ARBA00022691"/>
    </source>
</evidence>
<evidence type="ECO:0000256" key="7">
    <source>
        <dbReference type="ARBA" id="ARBA00022679"/>
    </source>
</evidence>
<dbReference type="Pfam" id="PF01135">
    <property type="entry name" value="PCMT"/>
    <property type="match status" value="1"/>
</dbReference>
<keyword evidence="8" id="KW-0949">S-adenosyl-L-methionine</keyword>
<evidence type="ECO:0000256" key="11">
    <source>
        <dbReference type="ARBA" id="ARBA00031350"/>
    </source>
</evidence>
<organism evidence="12 13">
    <name type="scientific">Streptomyces albipurpureus</name>
    <dbReference type="NCBI Taxonomy" id="2897419"/>
    <lineage>
        <taxon>Bacteria</taxon>
        <taxon>Bacillati</taxon>
        <taxon>Actinomycetota</taxon>
        <taxon>Actinomycetes</taxon>
        <taxon>Kitasatosporales</taxon>
        <taxon>Streptomycetaceae</taxon>
        <taxon>Streptomyces</taxon>
    </lineage>
</organism>
<evidence type="ECO:0000256" key="5">
    <source>
        <dbReference type="ARBA" id="ARBA00022490"/>
    </source>
</evidence>
<dbReference type="SUPFAM" id="SSF53335">
    <property type="entry name" value="S-adenosyl-L-methionine-dependent methyltransferases"/>
    <property type="match status" value="1"/>
</dbReference>
<dbReference type="GO" id="GO:0032259">
    <property type="term" value="P:methylation"/>
    <property type="evidence" value="ECO:0007669"/>
    <property type="project" value="UniProtKB-KW"/>
</dbReference>
<protein>
    <recommendedName>
        <fullName evidence="4">Protein-L-isoaspartate O-methyltransferase</fullName>
        <ecNumber evidence="3">2.1.1.77</ecNumber>
    </recommendedName>
    <alternativeName>
        <fullName evidence="11">L-isoaspartyl protein carboxyl methyltransferase</fullName>
    </alternativeName>
    <alternativeName>
        <fullName evidence="9">Protein L-isoaspartyl methyltransferase</fullName>
    </alternativeName>
    <alternativeName>
        <fullName evidence="10">Protein-beta-aspartate methyltransferase</fullName>
    </alternativeName>
</protein>
<dbReference type="Proteomes" id="UP001431429">
    <property type="component" value="Unassembled WGS sequence"/>
</dbReference>
<dbReference type="NCBIfam" id="TIGR04364">
    <property type="entry name" value="methyltran_FxLD"/>
    <property type="match status" value="1"/>
</dbReference>
<dbReference type="InterPro" id="IPR000682">
    <property type="entry name" value="PCMT"/>
</dbReference>
<dbReference type="CDD" id="cd02440">
    <property type="entry name" value="AdoMet_MTases"/>
    <property type="match status" value="1"/>
</dbReference>
<evidence type="ECO:0000313" key="12">
    <source>
        <dbReference type="EMBL" id="MCM2393901.1"/>
    </source>
</evidence>
<dbReference type="EMBL" id="JAMQAW010000095">
    <property type="protein sequence ID" value="MCM2393901.1"/>
    <property type="molecule type" value="Genomic_DNA"/>
</dbReference>
<evidence type="ECO:0000256" key="1">
    <source>
        <dbReference type="ARBA" id="ARBA00004496"/>
    </source>
</evidence>
<dbReference type="PANTHER" id="PTHR11579">
    <property type="entry name" value="PROTEIN-L-ISOASPARTATE O-METHYLTRANSFERASE"/>
    <property type="match status" value="1"/>
</dbReference>
<evidence type="ECO:0000256" key="6">
    <source>
        <dbReference type="ARBA" id="ARBA00022603"/>
    </source>
</evidence>
<keyword evidence="13" id="KW-1185">Reference proteome</keyword>
<proteinExistence type="inferred from homology"/>
<keyword evidence="6 12" id="KW-0489">Methyltransferase</keyword>
<dbReference type="PROSITE" id="PS01279">
    <property type="entry name" value="PCMT"/>
    <property type="match status" value="1"/>
</dbReference>
<dbReference type="GO" id="GO:0008168">
    <property type="term" value="F:methyltransferase activity"/>
    <property type="evidence" value="ECO:0007669"/>
    <property type="project" value="UniProtKB-KW"/>
</dbReference>
<sequence>MTTGQHQIPSDYAQLLDEMIAELRRLDALRTPGVEAAIRAVPRHVFLPEVTPEKAYAAEYALVTKRDAQGVSLSSVSASRIQAFMLEQADIRPGMRVLEIGSGGYNAALIAELVGGSGEVTTVDIDPEVVDRARGLLSAAGYGRVRTVVADGAGGVPEHGPYDRIVVTVEAADLAPAWVDQLAGSGRIVAPLRMRGLTRSVAFQRDGDRLVSTDYEVCGFVPMQGSGELRQDLVVLHNVPGEEVGLRLDGTRADGAKLREALSGLRVEAWSGVTLGRGLSYEGLDLWLMSALPDYALMAATRQARDRGVVASWSRMGVSTLLEGDASFAYLTMRPTSEERTEFEFGAVGHGPEAGKAASRLVEEIKTWHRSHLNDRAEIAAYRSGTSDEELPPGRVIERPAFRFTISWPEGR</sequence>
<dbReference type="InterPro" id="IPR029063">
    <property type="entry name" value="SAM-dependent_MTases_sf"/>
</dbReference>
<accession>A0ABT0UZM3</accession>
<evidence type="ECO:0000256" key="2">
    <source>
        <dbReference type="ARBA" id="ARBA00005369"/>
    </source>
</evidence>
<dbReference type="Gene3D" id="3.40.50.150">
    <property type="entry name" value="Vaccinia Virus protein VP39"/>
    <property type="match status" value="1"/>
</dbReference>
<keyword evidence="7" id="KW-0808">Transferase</keyword>
<evidence type="ECO:0000256" key="3">
    <source>
        <dbReference type="ARBA" id="ARBA00011890"/>
    </source>
</evidence>